<evidence type="ECO:0000313" key="12">
    <source>
        <dbReference type="Proteomes" id="UP000054698"/>
    </source>
</evidence>
<evidence type="ECO:0000313" key="9">
    <source>
        <dbReference type="EMBL" id="KTC95369.1"/>
    </source>
</evidence>
<reference evidence="13 14" key="2">
    <citation type="submission" date="2018-06" db="EMBL/GenBank/DDBJ databases">
        <authorList>
            <consortium name="Pathogen Informatics"/>
            <person name="Doyle S."/>
        </authorList>
    </citation>
    <scope>NUCLEOTIDE SEQUENCE [LARGE SCALE GENOMIC DNA]</scope>
    <source>
        <strain evidence="11 14">NCTC11978</strain>
        <strain evidence="10 13">NCTC12022</strain>
    </source>
</reference>
<dbReference type="AlphaFoldDB" id="A0A0W0TIG0"/>
<feature type="transmembrane region" description="Helical" evidence="7">
    <location>
        <begin position="158"/>
        <end position="178"/>
    </location>
</feature>
<dbReference type="InterPro" id="IPR032816">
    <property type="entry name" value="VTT_dom"/>
</dbReference>
<dbReference type="Proteomes" id="UP000054698">
    <property type="component" value="Unassembled WGS sequence"/>
</dbReference>
<evidence type="ECO:0000313" key="13">
    <source>
        <dbReference type="Proteomes" id="UP000251942"/>
    </source>
</evidence>
<proteinExistence type="inferred from homology"/>
<keyword evidence="3 7" id="KW-1003">Cell membrane</keyword>
<name>A0A0W0TIG0_9GAMM</name>
<evidence type="ECO:0000256" key="6">
    <source>
        <dbReference type="ARBA" id="ARBA00023136"/>
    </source>
</evidence>
<dbReference type="Proteomes" id="UP000251942">
    <property type="component" value="Unassembled WGS sequence"/>
</dbReference>
<dbReference type="Proteomes" id="UP000254033">
    <property type="component" value="Unassembled WGS sequence"/>
</dbReference>
<dbReference type="EMBL" id="LNYB01000085">
    <property type="protein sequence ID" value="KTC95369.1"/>
    <property type="molecule type" value="Genomic_DNA"/>
</dbReference>
<dbReference type="NCBIfam" id="NF008102">
    <property type="entry name" value="PRK10847.1"/>
    <property type="match status" value="1"/>
</dbReference>
<evidence type="ECO:0000313" key="10">
    <source>
        <dbReference type="EMBL" id="SPX61114.1"/>
    </source>
</evidence>
<feature type="transmembrane region" description="Helical" evidence="7">
    <location>
        <begin position="190"/>
        <end position="209"/>
    </location>
</feature>
<evidence type="ECO:0000256" key="5">
    <source>
        <dbReference type="ARBA" id="ARBA00022989"/>
    </source>
</evidence>
<dbReference type="Pfam" id="PF09335">
    <property type="entry name" value="VTT_dom"/>
    <property type="match status" value="1"/>
</dbReference>
<dbReference type="GO" id="GO:0005886">
    <property type="term" value="C:plasma membrane"/>
    <property type="evidence" value="ECO:0007669"/>
    <property type="project" value="UniProtKB-SubCell"/>
</dbReference>
<feature type="transmembrane region" description="Helical" evidence="7">
    <location>
        <begin position="69"/>
        <end position="92"/>
    </location>
</feature>
<keyword evidence="4 7" id="KW-0812">Transmembrane</keyword>
<gene>
    <name evidence="10" type="primary">dedA</name>
    <name evidence="9" type="ORF">Lfee_3034</name>
    <name evidence="11" type="ORF">NCTC11978_01151</name>
    <name evidence="10" type="ORF">NCTC12022_01852</name>
</gene>
<feature type="domain" description="VTT" evidence="8">
    <location>
        <begin position="49"/>
        <end position="176"/>
    </location>
</feature>
<dbReference type="PANTHER" id="PTHR30353">
    <property type="entry name" value="INNER MEMBRANE PROTEIN DEDA-RELATED"/>
    <property type="match status" value="1"/>
</dbReference>
<protein>
    <submittedName>
        <fullName evidence="9">DedA family protein</fullName>
    </submittedName>
</protein>
<evidence type="ECO:0000313" key="14">
    <source>
        <dbReference type="Proteomes" id="UP000254033"/>
    </source>
</evidence>
<dbReference type="InterPro" id="IPR032818">
    <property type="entry name" value="DedA-like"/>
</dbReference>
<sequence length="220" mass="24282">MQTIHQLLNYILHIDTYLIAFVSAYGIWTYLALFVIIFCETGLVITPFLPGDSLLFAAGSLAAQQSTPLSILPLFSLLVIASIVGNQINYLVGKAIGPRVFSANHSRLLNKKYLIEAHQFYERHGGKTIILARFIPIIRTFAPFVAGVGYMTVSLFSIYNLVSALLWVGSLLSLGYFFGSIPIIKDNFAVVIYGIIALSLLPPVLAFLYRKINAATHKLV</sequence>
<evidence type="ECO:0000256" key="1">
    <source>
        <dbReference type="ARBA" id="ARBA00004651"/>
    </source>
</evidence>
<keyword evidence="6 7" id="KW-0472">Membrane</keyword>
<evidence type="ECO:0000313" key="11">
    <source>
        <dbReference type="EMBL" id="STX37973.1"/>
    </source>
</evidence>
<accession>A0A0W0TIG0</accession>
<dbReference type="STRING" id="453.Lfee_3034"/>
<feature type="transmembrane region" description="Helical" evidence="7">
    <location>
        <begin position="27"/>
        <end position="49"/>
    </location>
</feature>
<organism evidence="9 12">
    <name type="scientific">Legionella feeleii</name>
    <dbReference type="NCBI Taxonomy" id="453"/>
    <lineage>
        <taxon>Bacteria</taxon>
        <taxon>Pseudomonadati</taxon>
        <taxon>Pseudomonadota</taxon>
        <taxon>Gammaproteobacteria</taxon>
        <taxon>Legionellales</taxon>
        <taxon>Legionellaceae</taxon>
        <taxon>Legionella</taxon>
    </lineage>
</organism>
<comment type="similarity">
    <text evidence="2 7">Belongs to the DedA family.</text>
</comment>
<comment type="subcellular location">
    <subcellularLocation>
        <location evidence="1 7">Cell membrane</location>
        <topology evidence="1 7">Multi-pass membrane protein</topology>
    </subcellularLocation>
</comment>
<dbReference type="EMBL" id="UGNY01000001">
    <property type="protein sequence ID" value="STX37973.1"/>
    <property type="molecule type" value="Genomic_DNA"/>
</dbReference>
<evidence type="ECO:0000259" key="8">
    <source>
        <dbReference type="Pfam" id="PF09335"/>
    </source>
</evidence>
<keyword evidence="12" id="KW-1185">Reference proteome</keyword>
<keyword evidence="5 7" id="KW-1133">Transmembrane helix</keyword>
<dbReference type="PATRIC" id="fig|453.4.peg.3311"/>
<dbReference type="InterPro" id="IPR058127">
    <property type="entry name" value="DedA"/>
</dbReference>
<dbReference type="EMBL" id="UASS01000016">
    <property type="protein sequence ID" value="SPX61114.1"/>
    <property type="molecule type" value="Genomic_DNA"/>
</dbReference>
<dbReference type="RefSeq" id="WP_058447829.1">
    <property type="nucleotide sequence ID" value="NZ_CAAAHT010000032.1"/>
</dbReference>
<dbReference type="OrthoDB" id="9813426at2"/>
<reference evidence="9 12" key="1">
    <citation type="submission" date="2015-11" db="EMBL/GenBank/DDBJ databases">
        <title>Genomic analysis of 38 Legionella species identifies large and diverse effector repertoires.</title>
        <authorList>
            <person name="Burstein D."/>
            <person name="Amaro F."/>
            <person name="Zusman T."/>
            <person name="Lifshitz Z."/>
            <person name="Cohen O."/>
            <person name="Gilbert J.A."/>
            <person name="Pupko T."/>
            <person name="Shuman H.A."/>
            <person name="Segal G."/>
        </authorList>
    </citation>
    <scope>NUCLEOTIDE SEQUENCE [LARGE SCALE GENOMIC DNA]</scope>
    <source>
        <strain evidence="9 12">WO-44C</strain>
    </source>
</reference>
<evidence type="ECO:0000256" key="4">
    <source>
        <dbReference type="ARBA" id="ARBA00022692"/>
    </source>
</evidence>
<dbReference type="PANTHER" id="PTHR30353:SF0">
    <property type="entry name" value="TRANSMEMBRANE PROTEIN"/>
    <property type="match status" value="1"/>
</dbReference>
<evidence type="ECO:0000256" key="2">
    <source>
        <dbReference type="ARBA" id="ARBA00010792"/>
    </source>
</evidence>
<evidence type="ECO:0000256" key="3">
    <source>
        <dbReference type="ARBA" id="ARBA00022475"/>
    </source>
</evidence>
<feature type="transmembrane region" description="Helical" evidence="7">
    <location>
        <begin position="130"/>
        <end position="152"/>
    </location>
</feature>
<evidence type="ECO:0000256" key="7">
    <source>
        <dbReference type="RuleBase" id="RU367016"/>
    </source>
</evidence>